<feature type="region of interest" description="Disordered" evidence="1">
    <location>
        <begin position="124"/>
        <end position="182"/>
    </location>
</feature>
<feature type="domain" description="DUF7041" evidence="2">
    <location>
        <begin position="40"/>
        <end position="122"/>
    </location>
</feature>
<evidence type="ECO:0000313" key="3">
    <source>
        <dbReference type="EMBL" id="KAJ3656305.1"/>
    </source>
</evidence>
<dbReference type="Proteomes" id="UP001168821">
    <property type="component" value="Unassembled WGS sequence"/>
</dbReference>
<dbReference type="Pfam" id="PF23055">
    <property type="entry name" value="DUF7041"/>
    <property type="match status" value="1"/>
</dbReference>
<dbReference type="InterPro" id="IPR055469">
    <property type="entry name" value="DUF7041"/>
</dbReference>
<reference evidence="3" key="1">
    <citation type="journal article" date="2023" name="G3 (Bethesda)">
        <title>Whole genome assemblies of Zophobas morio and Tenebrio molitor.</title>
        <authorList>
            <person name="Kaur S."/>
            <person name="Stinson S.A."/>
            <person name="diCenzo G.C."/>
        </authorList>
    </citation>
    <scope>NUCLEOTIDE SEQUENCE</scope>
    <source>
        <strain evidence="3">QUZm001</strain>
    </source>
</reference>
<proteinExistence type="predicted"/>
<sequence>MCGLELQRPRKGLDETKAALEESKNQHHEVDAVKSTTMKVPPFWQKTPALWFSQIEAQFHTYGVKSDISKYYMVVSTLDGTILRTVSDIPANPPAEHKYETIKNKIIAEFTDSQERQIRKLIDELELGDKTPSQRAPFPKTTISPPVAKQLSKPSSEPQPNLSSSSPFRVQTLSLFQRARRR</sequence>
<keyword evidence="4" id="KW-1185">Reference proteome</keyword>
<name>A0AA38IHV2_9CUCU</name>
<accession>A0AA38IHV2</accession>
<organism evidence="3 4">
    <name type="scientific">Zophobas morio</name>
    <dbReference type="NCBI Taxonomy" id="2755281"/>
    <lineage>
        <taxon>Eukaryota</taxon>
        <taxon>Metazoa</taxon>
        <taxon>Ecdysozoa</taxon>
        <taxon>Arthropoda</taxon>
        <taxon>Hexapoda</taxon>
        <taxon>Insecta</taxon>
        <taxon>Pterygota</taxon>
        <taxon>Neoptera</taxon>
        <taxon>Endopterygota</taxon>
        <taxon>Coleoptera</taxon>
        <taxon>Polyphaga</taxon>
        <taxon>Cucujiformia</taxon>
        <taxon>Tenebrionidae</taxon>
        <taxon>Zophobas</taxon>
    </lineage>
</organism>
<comment type="caution">
    <text evidence="3">The sequence shown here is derived from an EMBL/GenBank/DDBJ whole genome shotgun (WGS) entry which is preliminary data.</text>
</comment>
<protein>
    <recommendedName>
        <fullName evidence="2">DUF7041 domain-containing protein</fullName>
    </recommendedName>
</protein>
<dbReference type="EMBL" id="JALNTZ010000004">
    <property type="protein sequence ID" value="KAJ3656305.1"/>
    <property type="molecule type" value="Genomic_DNA"/>
</dbReference>
<evidence type="ECO:0000256" key="1">
    <source>
        <dbReference type="SAM" id="MobiDB-lite"/>
    </source>
</evidence>
<dbReference type="AlphaFoldDB" id="A0AA38IHV2"/>
<gene>
    <name evidence="3" type="ORF">Zmor_015391</name>
</gene>
<dbReference type="PANTHER" id="PTHR33327:SF3">
    <property type="entry name" value="RNA-DIRECTED DNA POLYMERASE"/>
    <property type="match status" value="1"/>
</dbReference>
<evidence type="ECO:0000259" key="2">
    <source>
        <dbReference type="Pfam" id="PF23055"/>
    </source>
</evidence>
<dbReference type="PANTHER" id="PTHR33327">
    <property type="entry name" value="ENDONUCLEASE"/>
    <property type="match status" value="1"/>
</dbReference>
<feature type="compositionally biased region" description="Low complexity" evidence="1">
    <location>
        <begin position="154"/>
        <end position="167"/>
    </location>
</feature>
<evidence type="ECO:0000313" key="4">
    <source>
        <dbReference type="Proteomes" id="UP001168821"/>
    </source>
</evidence>